<dbReference type="Proteomes" id="UP000590511">
    <property type="component" value="Unassembled WGS sequence"/>
</dbReference>
<accession>A0A7W7HMV7</accession>
<evidence type="ECO:0000256" key="1">
    <source>
        <dbReference type="SAM" id="MobiDB-lite"/>
    </source>
</evidence>
<comment type="caution">
    <text evidence="2">The sequence shown here is derived from an EMBL/GenBank/DDBJ whole genome shotgun (WGS) entry which is preliminary data.</text>
</comment>
<evidence type="ECO:0000313" key="2">
    <source>
        <dbReference type="EMBL" id="MBB4753447.1"/>
    </source>
</evidence>
<gene>
    <name evidence="2" type="ORF">BJ964_007608</name>
</gene>
<evidence type="ECO:0008006" key="4">
    <source>
        <dbReference type="Google" id="ProtNLM"/>
    </source>
</evidence>
<dbReference type="AlphaFoldDB" id="A0A7W7HMV7"/>
<dbReference type="InterPro" id="IPR045690">
    <property type="entry name" value="DUF6055"/>
</dbReference>
<name>A0A7W7HMV7_9ACTN</name>
<dbReference type="SUPFAM" id="SSF51161">
    <property type="entry name" value="Trimeric LpxA-like enzymes"/>
    <property type="match status" value="1"/>
</dbReference>
<dbReference type="InterPro" id="IPR011004">
    <property type="entry name" value="Trimer_LpxA-like_sf"/>
</dbReference>
<proteinExistence type="predicted"/>
<dbReference type="RefSeq" id="WP_203832432.1">
    <property type="nucleotide sequence ID" value="NZ_BOMP01000013.1"/>
</dbReference>
<dbReference type="EMBL" id="JACHNC010000001">
    <property type="protein sequence ID" value="MBB4753447.1"/>
    <property type="molecule type" value="Genomic_DNA"/>
</dbReference>
<dbReference type="Pfam" id="PF19527">
    <property type="entry name" value="DUF6055"/>
    <property type="match status" value="1"/>
</dbReference>
<dbReference type="Gene3D" id="2.60.120.260">
    <property type="entry name" value="Galactose-binding domain-like"/>
    <property type="match status" value="1"/>
</dbReference>
<protein>
    <recommendedName>
        <fullName evidence="4">Avirulence protein</fullName>
    </recommendedName>
</protein>
<feature type="compositionally biased region" description="Low complexity" evidence="1">
    <location>
        <begin position="588"/>
        <end position="625"/>
    </location>
</feature>
<organism evidence="2 3">
    <name type="scientific">Actinoplanes lobatus</name>
    <dbReference type="NCBI Taxonomy" id="113568"/>
    <lineage>
        <taxon>Bacteria</taxon>
        <taxon>Bacillati</taxon>
        <taxon>Actinomycetota</taxon>
        <taxon>Actinomycetes</taxon>
        <taxon>Micromonosporales</taxon>
        <taxon>Micromonosporaceae</taxon>
        <taxon>Actinoplanes</taxon>
    </lineage>
</organism>
<evidence type="ECO:0000313" key="3">
    <source>
        <dbReference type="Proteomes" id="UP000590511"/>
    </source>
</evidence>
<feature type="region of interest" description="Disordered" evidence="1">
    <location>
        <begin position="585"/>
        <end position="625"/>
    </location>
</feature>
<reference evidence="2 3" key="1">
    <citation type="submission" date="2020-08" db="EMBL/GenBank/DDBJ databases">
        <title>Sequencing the genomes of 1000 actinobacteria strains.</title>
        <authorList>
            <person name="Klenk H.-P."/>
        </authorList>
    </citation>
    <scope>NUCLEOTIDE SEQUENCE [LARGE SCALE GENOMIC DNA]</scope>
    <source>
        <strain evidence="2 3">DSM 43150</strain>
    </source>
</reference>
<sequence>MPIPRTRSRRQLWLVIACALVLLTSAGLIPQIMSRASAATKTVYIPSYWAQTGEVPWVAERTKESTNFILLWGEKSGTDPKSAASPYNFDPDSVISQLENLYGFYVNTMKFTPETGLLAQHKIIVIVTNTWNRTELDAWATGGSVDGKVGVINVAPGAALPGSWGLAHELAHVFQNYTFLGRSGYGFTDPSAGTFWETSAEFMAMQALPTTAAGDLTRWLRSENLYYSSSRHHYGNWMLAQYIKDRDGLEMFNRIWNEARSTEHPLEVYRRIAGIDQNELNRRLGEYATRTVTYDFGNRSTLMPFINNVYGAGFLNAYNGGNVEAVNSSLGHYQINSRVAPSDYGFNKIKLVPSTDGGLVRLRLKGHAETGASGWTFGLVAVKNGTPRYAGVKTGTDGQIDLQLQAGESEVWLVVTATPSAVPHYGFLDGYTKARRFPYEFRVSGATPSGFEPGHVKPNPTGGGRWHSNGGGWVAANASVAATAYVGPKAAVMGGTVTGNARIEGLGWVNGGTVGGNAVVKDNALVQAGANLSGSIVVGGDAEIAFACSSGTYLLFDPDRKCDGTAGETDVNPSFTAFPSTDLALSETPATTPSATPSATASATPSVTPSSAAPTTSAPQATANLSGTATASASCTSPWETVGALNDGLEPAASNDTVNPRWGTWPEAGSQWAELIWPSAVTVGRAQVYFFDDAGGVRLPSSWKLQYWTGSAYADVPAAGGYPTAADAYNTVTFTPVTTTRLRVSLTSSGAGSVGLLEVKTFAK</sequence>